<evidence type="ECO:0000256" key="5">
    <source>
        <dbReference type="ARBA" id="ARBA00022917"/>
    </source>
</evidence>
<keyword evidence="5" id="KW-0648">Protein biosynthesis</keyword>
<dbReference type="GO" id="GO:0001514">
    <property type="term" value="P:selenocysteine incorporation"/>
    <property type="evidence" value="ECO:0007669"/>
    <property type="project" value="InterPro"/>
</dbReference>
<dbReference type="PRINTS" id="PR00315">
    <property type="entry name" value="ELONGATNFCT"/>
</dbReference>
<dbReference type="PANTHER" id="PTHR43721:SF22">
    <property type="entry name" value="ELONGATION FACTOR TU, MITOCHONDRIAL"/>
    <property type="match status" value="1"/>
</dbReference>
<keyword evidence="10" id="KW-0251">Elongation factor</keyword>
<dbReference type="CDD" id="cd04171">
    <property type="entry name" value="SelB"/>
    <property type="match status" value="1"/>
</dbReference>
<dbReference type="InterPro" id="IPR027417">
    <property type="entry name" value="P-loop_NTPase"/>
</dbReference>
<protein>
    <recommendedName>
        <fullName evidence="2">Selenocysteine-specific elongation factor</fullName>
    </recommendedName>
    <alternativeName>
        <fullName evidence="8">SelB translation factor</fullName>
    </alternativeName>
</protein>
<evidence type="ECO:0000256" key="6">
    <source>
        <dbReference type="ARBA" id="ARBA00023134"/>
    </source>
</evidence>
<feature type="domain" description="Tr-type G" evidence="9">
    <location>
        <begin position="1"/>
        <end position="174"/>
    </location>
</feature>
<dbReference type="Gene3D" id="3.40.50.300">
    <property type="entry name" value="P-loop containing nucleotide triphosphate hydrolases"/>
    <property type="match status" value="1"/>
</dbReference>
<dbReference type="Gene3D" id="1.10.10.2770">
    <property type="match status" value="1"/>
</dbReference>
<keyword evidence="6" id="KW-0342">GTP-binding</keyword>
<organism evidence="10 11">
    <name type="scientific">Polynucleobacter kasalickyi</name>
    <dbReference type="NCBI Taxonomy" id="1938817"/>
    <lineage>
        <taxon>Bacteria</taxon>
        <taxon>Pseudomonadati</taxon>
        <taxon>Pseudomonadota</taxon>
        <taxon>Betaproteobacteria</taxon>
        <taxon>Burkholderiales</taxon>
        <taxon>Burkholderiaceae</taxon>
        <taxon>Polynucleobacter</taxon>
    </lineage>
</organism>
<dbReference type="SUPFAM" id="SSF50447">
    <property type="entry name" value="Translation proteins"/>
    <property type="match status" value="1"/>
</dbReference>
<dbReference type="InterPro" id="IPR004535">
    <property type="entry name" value="Transl_elong_SelB"/>
</dbReference>
<dbReference type="Pfam" id="PF00009">
    <property type="entry name" value="GTP_EFTU"/>
    <property type="match status" value="1"/>
</dbReference>
<gene>
    <name evidence="10" type="ORF">SAMN06296008_102164</name>
</gene>
<dbReference type="Pfam" id="PF09107">
    <property type="entry name" value="WHD_3rd_SelB"/>
    <property type="match status" value="1"/>
</dbReference>
<dbReference type="RefSeq" id="WP_084282476.1">
    <property type="nucleotide sequence ID" value="NZ_FWXJ01000002.1"/>
</dbReference>
<evidence type="ECO:0000256" key="3">
    <source>
        <dbReference type="ARBA" id="ARBA00022490"/>
    </source>
</evidence>
<dbReference type="GO" id="GO:0005525">
    <property type="term" value="F:GTP binding"/>
    <property type="evidence" value="ECO:0007669"/>
    <property type="project" value="UniProtKB-KW"/>
</dbReference>
<dbReference type="SUPFAM" id="SSF50465">
    <property type="entry name" value="EF-Tu/eEF-1alpha/eIF2-gamma C-terminal domain"/>
    <property type="match status" value="1"/>
</dbReference>
<proteinExistence type="predicted"/>
<dbReference type="SUPFAM" id="SSF52540">
    <property type="entry name" value="P-loop containing nucleoside triphosphate hydrolases"/>
    <property type="match status" value="1"/>
</dbReference>
<dbReference type="Gene3D" id="2.40.30.10">
    <property type="entry name" value="Translation factors"/>
    <property type="match status" value="1"/>
</dbReference>
<dbReference type="InterPro" id="IPR004161">
    <property type="entry name" value="EFTu-like_2"/>
</dbReference>
<evidence type="ECO:0000256" key="2">
    <source>
        <dbReference type="ARBA" id="ARBA00015953"/>
    </source>
</evidence>
<dbReference type="PROSITE" id="PS51722">
    <property type="entry name" value="G_TR_2"/>
    <property type="match status" value="1"/>
</dbReference>
<dbReference type="Proteomes" id="UP000192708">
    <property type="component" value="Unassembled WGS sequence"/>
</dbReference>
<evidence type="ECO:0000256" key="4">
    <source>
        <dbReference type="ARBA" id="ARBA00022741"/>
    </source>
</evidence>
<dbReference type="InterPro" id="IPR057335">
    <property type="entry name" value="Beta-barrel_SelB"/>
</dbReference>
<keyword evidence="3" id="KW-0963">Cytoplasm</keyword>
<dbReference type="InterPro" id="IPR050055">
    <property type="entry name" value="EF-Tu_GTPase"/>
</dbReference>
<dbReference type="InterPro" id="IPR000795">
    <property type="entry name" value="T_Tr_GTP-bd_dom"/>
</dbReference>
<comment type="function">
    <text evidence="7">Translation factor necessary for the incorporation of selenocysteine into proteins. It probably replaces EF-Tu for the insertion of selenocysteine directed by the UGA codon. SelB binds GTP and GDP.</text>
</comment>
<dbReference type="Gene3D" id="1.10.10.10">
    <property type="entry name" value="Winged helix-like DNA-binding domain superfamily/Winged helix DNA-binding domain"/>
    <property type="match status" value="1"/>
</dbReference>
<dbReference type="InterPro" id="IPR009000">
    <property type="entry name" value="Transl_B-barrel_sf"/>
</dbReference>
<keyword evidence="11" id="KW-1185">Reference proteome</keyword>
<name>A0A1W1YA86_9BURK</name>
<comment type="subcellular location">
    <subcellularLocation>
        <location evidence="1">Cytoplasm</location>
    </subcellularLocation>
</comment>
<evidence type="ECO:0000259" key="9">
    <source>
        <dbReference type="PROSITE" id="PS51722"/>
    </source>
</evidence>
<dbReference type="InterPro" id="IPR015191">
    <property type="entry name" value="SelB_WHD4"/>
</dbReference>
<reference evidence="10 11" key="1">
    <citation type="submission" date="2017-04" db="EMBL/GenBank/DDBJ databases">
        <authorList>
            <person name="Afonso C.L."/>
            <person name="Miller P.J."/>
            <person name="Scott M.A."/>
            <person name="Spackman E."/>
            <person name="Goraichik I."/>
            <person name="Dimitrov K.M."/>
            <person name="Suarez D.L."/>
            <person name="Swayne D.E."/>
        </authorList>
    </citation>
    <scope>NUCLEOTIDE SEQUENCE [LARGE SCALE GENOMIC DNA]</scope>
    <source>
        <strain evidence="10 11">VK13</strain>
    </source>
</reference>
<dbReference type="Pfam" id="PF25461">
    <property type="entry name" value="Beta-barrel_SelB"/>
    <property type="match status" value="1"/>
</dbReference>
<dbReference type="GO" id="GO:0003924">
    <property type="term" value="F:GTPase activity"/>
    <property type="evidence" value="ECO:0007669"/>
    <property type="project" value="InterPro"/>
</dbReference>
<dbReference type="InterPro" id="IPR009001">
    <property type="entry name" value="Transl_elong_EF1A/Init_IF2_C"/>
</dbReference>
<keyword evidence="4" id="KW-0547">Nucleotide-binding</keyword>
<dbReference type="GO" id="GO:0005737">
    <property type="term" value="C:cytoplasm"/>
    <property type="evidence" value="ECO:0007669"/>
    <property type="project" value="UniProtKB-SubCell"/>
</dbReference>
<dbReference type="OrthoDB" id="9803139at2"/>
<dbReference type="InterPro" id="IPR036388">
    <property type="entry name" value="WH-like_DNA-bd_sf"/>
</dbReference>
<evidence type="ECO:0000256" key="1">
    <source>
        <dbReference type="ARBA" id="ARBA00004496"/>
    </source>
</evidence>
<evidence type="ECO:0000256" key="8">
    <source>
        <dbReference type="ARBA" id="ARBA00031615"/>
    </source>
</evidence>
<dbReference type="GO" id="GO:0003723">
    <property type="term" value="F:RNA binding"/>
    <property type="evidence" value="ECO:0007669"/>
    <property type="project" value="InterPro"/>
</dbReference>
<dbReference type="NCBIfam" id="TIGR00475">
    <property type="entry name" value="selB"/>
    <property type="match status" value="1"/>
</dbReference>
<dbReference type="Pfam" id="PF03144">
    <property type="entry name" value="GTP_EFTU_D2"/>
    <property type="match status" value="1"/>
</dbReference>
<dbReference type="PANTHER" id="PTHR43721">
    <property type="entry name" value="ELONGATION FACTOR TU-RELATED"/>
    <property type="match status" value="1"/>
</dbReference>
<dbReference type="GO" id="GO:0003746">
    <property type="term" value="F:translation elongation factor activity"/>
    <property type="evidence" value="ECO:0007669"/>
    <property type="project" value="UniProtKB-KW"/>
</dbReference>
<evidence type="ECO:0000313" key="11">
    <source>
        <dbReference type="Proteomes" id="UP000192708"/>
    </source>
</evidence>
<evidence type="ECO:0000256" key="7">
    <source>
        <dbReference type="ARBA" id="ARBA00025526"/>
    </source>
</evidence>
<dbReference type="EMBL" id="FWXJ01000002">
    <property type="protein sequence ID" value="SMC33053.1"/>
    <property type="molecule type" value="Genomic_DNA"/>
</dbReference>
<sequence length="635" mass="71902">MIIGTAGHIDHGKTSLVKLLTGVDTDRLPEEKKRGITIDLGFAYTQSENGEMIGFVDVPGHEKFVHTMVAGAVGMDYGLLVVAADDGIMPQTIEHLRILELLGVKDLCVAISKIDMVDQPQMDIVQFEIENLLAQTRYASASIFKVSNITHEGVEILREHLFHLPLTHEQIKPYFRLAIDRVFISKGMGVTITGAIQSGEIALGDQLLLMPQGIPVKVRSIHAQSKSVERAGFGSRCGIVLTGVDLEKVQRGDWLVAQELNQEVEVFDAIIDMPLDAKQKIRDGEILLLHHGTDYTSARLILLNQHEVLAGQSALVQFVLQKKLSMCWSDHFILRDMSARFSLAGGRVLDITPPRRGRKHQDRLEFLKLLVNKNPQQVFQDIIRTANTPIPFEPWVQSFNDAPELLKVAAKDMNAYQLISNQQNYYLSEQLFEKMAKAVVEYLAADEKVVGIEPLRSLLKPKIDTKLFKVFLDELVQLKKIVLIGARYSLSNQSVTFSEQEKVIWDKAVLKLQSAGFNPPPMRDIAKELRVSEVILKIVFKKATQQQFLVWVSNDIYYLFSTMKEMGMILQEIFNQQEQITVVEFRNRLNIGRNRVVFIIEAFDKIGFTLRIVKKDSKSGQVQDYRIIRDPKVFL</sequence>
<evidence type="ECO:0000313" key="10">
    <source>
        <dbReference type="EMBL" id="SMC33053.1"/>
    </source>
</evidence>
<dbReference type="STRING" id="1938817.SAMN06296008_102164"/>
<dbReference type="AlphaFoldDB" id="A0A1W1YA86"/>
<accession>A0A1W1YA86</accession>